<organism evidence="1 2">
    <name type="scientific">Populus trichocarpa</name>
    <name type="common">Western balsam poplar</name>
    <name type="synonym">Populus balsamifera subsp. trichocarpa</name>
    <dbReference type="NCBI Taxonomy" id="3694"/>
    <lineage>
        <taxon>Eukaryota</taxon>
        <taxon>Viridiplantae</taxon>
        <taxon>Streptophyta</taxon>
        <taxon>Embryophyta</taxon>
        <taxon>Tracheophyta</taxon>
        <taxon>Spermatophyta</taxon>
        <taxon>Magnoliopsida</taxon>
        <taxon>eudicotyledons</taxon>
        <taxon>Gunneridae</taxon>
        <taxon>Pentapetalae</taxon>
        <taxon>rosids</taxon>
        <taxon>fabids</taxon>
        <taxon>Malpighiales</taxon>
        <taxon>Salicaceae</taxon>
        <taxon>Saliceae</taxon>
        <taxon>Populus</taxon>
    </lineage>
</organism>
<dbReference type="Proteomes" id="UP000006729">
    <property type="component" value="Chromosome 8"/>
</dbReference>
<evidence type="ECO:0000313" key="1">
    <source>
        <dbReference type="EMBL" id="KAI9390164.1"/>
    </source>
</evidence>
<comment type="caution">
    <text evidence="1">The sequence shown here is derived from an EMBL/GenBank/DDBJ whole genome shotgun (WGS) entry which is preliminary data.</text>
</comment>
<proteinExistence type="predicted"/>
<reference evidence="1 2" key="1">
    <citation type="journal article" date="2006" name="Science">
        <title>The genome of black cottonwood, Populus trichocarpa (Torr. &amp; Gray).</title>
        <authorList>
            <person name="Tuskan G.A."/>
            <person name="Difazio S."/>
            <person name="Jansson S."/>
            <person name="Bohlmann J."/>
            <person name="Grigoriev I."/>
            <person name="Hellsten U."/>
            <person name="Putnam N."/>
            <person name="Ralph S."/>
            <person name="Rombauts S."/>
            <person name="Salamov A."/>
            <person name="Schein J."/>
            <person name="Sterck L."/>
            <person name="Aerts A."/>
            <person name="Bhalerao R.R."/>
            <person name="Bhalerao R.P."/>
            <person name="Blaudez D."/>
            <person name="Boerjan W."/>
            <person name="Brun A."/>
            <person name="Brunner A."/>
            <person name="Busov V."/>
            <person name="Campbell M."/>
            <person name="Carlson J."/>
            <person name="Chalot M."/>
            <person name="Chapman J."/>
            <person name="Chen G.L."/>
            <person name="Cooper D."/>
            <person name="Coutinho P.M."/>
            <person name="Couturier J."/>
            <person name="Covert S."/>
            <person name="Cronk Q."/>
            <person name="Cunningham R."/>
            <person name="Davis J."/>
            <person name="Degroeve S."/>
            <person name="Dejardin A."/>
            <person name="Depamphilis C."/>
            <person name="Detter J."/>
            <person name="Dirks B."/>
            <person name="Dubchak I."/>
            <person name="Duplessis S."/>
            <person name="Ehlting J."/>
            <person name="Ellis B."/>
            <person name="Gendler K."/>
            <person name="Goodstein D."/>
            <person name="Gribskov M."/>
            <person name="Grimwood J."/>
            <person name="Groover A."/>
            <person name="Gunter L."/>
            <person name="Hamberger B."/>
            <person name="Heinze B."/>
            <person name="Helariutta Y."/>
            <person name="Henrissat B."/>
            <person name="Holligan D."/>
            <person name="Holt R."/>
            <person name="Huang W."/>
            <person name="Islam-Faridi N."/>
            <person name="Jones S."/>
            <person name="Jones-Rhoades M."/>
            <person name="Jorgensen R."/>
            <person name="Joshi C."/>
            <person name="Kangasjarvi J."/>
            <person name="Karlsson J."/>
            <person name="Kelleher C."/>
            <person name="Kirkpatrick R."/>
            <person name="Kirst M."/>
            <person name="Kohler A."/>
            <person name="Kalluri U."/>
            <person name="Larimer F."/>
            <person name="Leebens-Mack J."/>
            <person name="Leple J.C."/>
            <person name="Locascio P."/>
            <person name="Lou Y."/>
            <person name="Lucas S."/>
            <person name="Martin F."/>
            <person name="Montanini B."/>
            <person name="Napoli C."/>
            <person name="Nelson D.R."/>
            <person name="Nelson C."/>
            <person name="Nieminen K."/>
            <person name="Nilsson O."/>
            <person name="Pereda V."/>
            <person name="Peter G."/>
            <person name="Philippe R."/>
            <person name="Pilate G."/>
            <person name="Poliakov A."/>
            <person name="Razumovskaya J."/>
            <person name="Richardson P."/>
            <person name="Rinaldi C."/>
            <person name="Ritland K."/>
            <person name="Rouze P."/>
            <person name="Ryaboy D."/>
            <person name="Schmutz J."/>
            <person name="Schrader J."/>
            <person name="Segerman B."/>
            <person name="Shin H."/>
            <person name="Siddiqui A."/>
            <person name="Sterky F."/>
            <person name="Terry A."/>
            <person name="Tsai C.J."/>
            <person name="Uberbacher E."/>
            <person name="Unneberg P."/>
            <person name="Vahala J."/>
            <person name="Wall K."/>
            <person name="Wessler S."/>
            <person name="Yang G."/>
            <person name="Yin T."/>
            <person name="Douglas C."/>
            <person name="Marra M."/>
            <person name="Sandberg G."/>
            <person name="Van de Peer Y."/>
            <person name="Rokhsar D."/>
        </authorList>
    </citation>
    <scope>NUCLEOTIDE SEQUENCE [LARGE SCALE GENOMIC DNA]</scope>
    <source>
        <strain evidence="2">cv. Nisqually</strain>
    </source>
</reference>
<evidence type="ECO:0000313" key="2">
    <source>
        <dbReference type="Proteomes" id="UP000006729"/>
    </source>
</evidence>
<dbReference type="EMBL" id="CM009297">
    <property type="protein sequence ID" value="KAI9390164.1"/>
    <property type="molecule type" value="Genomic_DNA"/>
</dbReference>
<protein>
    <submittedName>
        <fullName evidence="1">Uncharacterized protein</fullName>
    </submittedName>
</protein>
<accession>A0ACC0SLR7</accession>
<sequence length="589" mass="66913">MENEERAHLESHYQTELESVKNEVSRLTNLLEQLLRAKNGEGTSTQPPIGAPSVHVPGVSQNLGADSVTGQQFAPAIPIQPPQAHITVEGPSDNRSTGFMNNDKISALEERLRAVEGNDWFDLMRASEICLVPNITVPKDFRIPEFIRYTGLECPNTHLRSYYNKMAEVIHDDKLLIYFFQDSLSGSALSWYMRLDNTRIKKWKDLVEAFLKQYKFNLEIAPDRTSLMSMEKRSQESVKAYAQRWRDEATHVQPPLIETEMVTLFANTFKAPYYEHLMGSSAQHFYDAVRIAERIEQGIKAGRIIEPLETKGFIERKMKGPVNNFEDGSNDKITDSYNPQIPTSHVAHINFNKSFSPNRANNQSNIQNNDQRPNTRYIAEQLPPLPMPLKEMYAKLLSIGQIAPIPTLPLQPPFPIWYKPELTCEYHAGIPGHCLETCYAFKRMLLKLIKIGWVSFEDTPNINSNLLPSYDKRCWQPCQQWEKSAAQIYEAPGRKTRQGHRLTRTWAVEEFGSEDIGSLHADANLAAQELAACTQMRIRKRAAACASQGLDLARSKTWTKDCPRHTSDSTADEARAGRWGCQVSMQNVG</sequence>
<keyword evidence="2" id="KW-1185">Reference proteome</keyword>
<name>A0ACC0SLR7_POPTR</name>
<gene>
    <name evidence="1" type="ORF">POPTR_008G142920v4</name>
</gene>